<evidence type="ECO:0000256" key="2">
    <source>
        <dbReference type="SAM" id="SignalP"/>
    </source>
</evidence>
<dbReference type="SUPFAM" id="SSF50156">
    <property type="entry name" value="PDZ domain-like"/>
    <property type="match status" value="1"/>
</dbReference>
<dbReference type="InterPro" id="IPR041489">
    <property type="entry name" value="PDZ_6"/>
</dbReference>
<feature type="chain" id="PRO_5003669246" evidence="2">
    <location>
        <begin position="23"/>
        <end position="445"/>
    </location>
</feature>
<dbReference type="Gene3D" id="2.40.70.10">
    <property type="entry name" value="Acid Proteases"/>
    <property type="match status" value="2"/>
</dbReference>
<dbReference type="STRING" id="926559.JoomaDRAFT_1927"/>
<feature type="domain" description="PDZ" evidence="3">
    <location>
        <begin position="338"/>
        <end position="418"/>
    </location>
</feature>
<dbReference type="PROSITE" id="PS50106">
    <property type="entry name" value="PDZ"/>
    <property type="match status" value="1"/>
</dbReference>
<evidence type="ECO:0000259" key="4">
    <source>
        <dbReference type="PROSITE" id="PS50175"/>
    </source>
</evidence>
<evidence type="ECO:0000313" key="6">
    <source>
        <dbReference type="Proteomes" id="UP000004690"/>
    </source>
</evidence>
<reference evidence="5 6" key="1">
    <citation type="submission" date="2012-02" db="EMBL/GenBank/DDBJ databases">
        <title>Improved High-Quality Draft genome of Joostella marina DSM 19592.</title>
        <authorList>
            <consortium name="US DOE Joint Genome Institute (JGI-PGF)"/>
            <person name="Lucas S."/>
            <person name="Copeland A."/>
            <person name="Lapidus A."/>
            <person name="Bruce D."/>
            <person name="Goodwin L."/>
            <person name="Pitluck S."/>
            <person name="Peters L."/>
            <person name="Chertkov O."/>
            <person name="Ovchinnikova G."/>
            <person name="Kyrpides N."/>
            <person name="Mavromatis K."/>
            <person name="Detter J.C."/>
            <person name="Han C."/>
            <person name="Land M."/>
            <person name="Hauser L."/>
            <person name="Markowitz V."/>
            <person name="Cheng J.-F."/>
            <person name="Hugenholtz P."/>
            <person name="Woyke T."/>
            <person name="Wu D."/>
            <person name="Tindall B."/>
            <person name="Brambilla E."/>
            <person name="Klenk H.-P."/>
            <person name="Eisen J.A."/>
        </authorList>
    </citation>
    <scope>NUCLEOTIDE SEQUENCE [LARGE SCALE GENOMIC DNA]</scope>
    <source>
        <strain evidence="5 6">DSM 19592</strain>
    </source>
</reference>
<gene>
    <name evidence="5" type="ORF">JoomaDRAFT_1927</name>
</gene>
<accession>I3C5N2</accession>
<evidence type="ECO:0000256" key="1">
    <source>
        <dbReference type="ARBA" id="ARBA00022801"/>
    </source>
</evidence>
<dbReference type="EMBL" id="JH651379">
    <property type="protein sequence ID" value="EIJ38925.1"/>
    <property type="molecule type" value="Genomic_DNA"/>
</dbReference>
<dbReference type="Proteomes" id="UP000004690">
    <property type="component" value="Unassembled WGS sequence"/>
</dbReference>
<dbReference type="OrthoDB" id="3521766at2"/>
<feature type="signal peptide" evidence="2">
    <location>
        <begin position="1"/>
        <end position="22"/>
    </location>
</feature>
<dbReference type="InterPro" id="IPR001995">
    <property type="entry name" value="Peptidase_A2_cat"/>
</dbReference>
<dbReference type="HOGENOM" id="CLU_039603_0_0_10"/>
<dbReference type="InterPro" id="IPR001478">
    <property type="entry name" value="PDZ"/>
</dbReference>
<proteinExistence type="predicted"/>
<dbReference type="RefSeq" id="WP_008612247.1">
    <property type="nucleotide sequence ID" value="NZ_JH651379.1"/>
</dbReference>
<keyword evidence="1" id="KW-0378">Hydrolase</keyword>
<dbReference type="SUPFAM" id="SSF50630">
    <property type="entry name" value="Acid proteases"/>
    <property type="match status" value="1"/>
</dbReference>
<protein>
    <submittedName>
        <fullName evidence="5">Periplasmic protease</fullName>
    </submittedName>
</protein>
<dbReference type="AlphaFoldDB" id="I3C5N2"/>
<name>I3C5N2_9FLAO</name>
<dbReference type="Pfam" id="PF13650">
    <property type="entry name" value="Asp_protease_2"/>
    <property type="match status" value="1"/>
</dbReference>
<dbReference type="PROSITE" id="PS50175">
    <property type="entry name" value="ASP_PROT_RETROV"/>
    <property type="match status" value="1"/>
</dbReference>
<feature type="domain" description="Peptidase A2" evidence="4">
    <location>
        <begin position="57"/>
        <end position="94"/>
    </location>
</feature>
<keyword evidence="2" id="KW-0732">Signal</keyword>
<dbReference type="InterPro" id="IPR036034">
    <property type="entry name" value="PDZ_sf"/>
</dbReference>
<dbReference type="InterPro" id="IPR021109">
    <property type="entry name" value="Peptidase_aspartic_dom_sf"/>
</dbReference>
<dbReference type="Pfam" id="PF17820">
    <property type="entry name" value="PDZ_6"/>
    <property type="match status" value="1"/>
</dbReference>
<dbReference type="GO" id="GO:0006508">
    <property type="term" value="P:proteolysis"/>
    <property type="evidence" value="ECO:0007669"/>
    <property type="project" value="UniProtKB-KW"/>
</dbReference>
<evidence type="ECO:0000313" key="5">
    <source>
        <dbReference type="EMBL" id="EIJ38925.1"/>
    </source>
</evidence>
<organism evidence="5 6">
    <name type="scientific">Galbibacter orientalis DSM 19592</name>
    <dbReference type="NCBI Taxonomy" id="926559"/>
    <lineage>
        <taxon>Bacteria</taxon>
        <taxon>Pseudomonadati</taxon>
        <taxon>Bacteroidota</taxon>
        <taxon>Flavobacteriia</taxon>
        <taxon>Flavobacteriales</taxon>
        <taxon>Flavobacteriaceae</taxon>
        <taxon>Galbibacter</taxon>
    </lineage>
</organism>
<keyword evidence="5" id="KW-0645">Protease</keyword>
<dbReference type="SMART" id="SM00228">
    <property type="entry name" value="PDZ"/>
    <property type="match status" value="1"/>
</dbReference>
<dbReference type="GO" id="GO:0004190">
    <property type="term" value="F:aspartic-type endopeptidase activity"/>
    <property type="evidence" value="ECO:0007669"/>
    <property type="project" value="InterPro"/>
</dbReference>
<sequence>MATLKKHIVCGLLFAVCFFSYAQGGFSLREDEKFEKVKFDFVNNLIVLPVKVNGVELSFILDTGVNKPILFNITDSDSVEIKNTKEIILRGLGGGQPIKALHSKGNVFKLGDVYNYNQDFYLITDSGLNFSPQMGYKVHGIIGYDLLKNFVVEVDYSAKKMKFYNPDSYNYKRCNKCETLPLTLEGSKAYVYANVKQYTAIDEKKVKLLIDSGSSDALWLFENTEGEISGPLKFFDDFLGYGLSGKVHGKRARVQRFTLGEFELKEAKVAYPDAVSIQYITSMRDRNGSIGSEILRRFDLVFDYTNEQITFKRNGNFKDPFKYNMSGIELQHNGLRMVKALVRNEEGYAKNESNNQGVKIYLQKQYNFELHPALEIAEIRDGSPAAIVGLREGDVILQVNKKNVHNYSLQQVSEMMNERVGKTVYVTVERSGSTLKFNFKLQKVL</sequence>
<evidence type="ECO:0000259" key="3">
    <source>
        <dbReference type="PROSITE" id="PS50106"/>
    </source>
</evidence>
<keyword evidence="6" id="KW-1185">Reference proteome</keyword>
<dbReference type="eggNOG" id="COG0793">
    <property type="taxonomic scope" value="Bacteria"/>
</dbReference>
<dbReference type="Gene3D" id="2.30.42.10">
    <property type="match status" value="1"/>
</dbReference>